<accession>A0ACB0ZTR3</accession>
<evidence type="ECO:0000313" key="1">
    <source>
        <dbReference type="EMBL" id="CAK5082542.1"/>
    </source>
</evidence>
<proteinExistence type="predicted"/>
<reference evidence="1" key="1">
    <citation type="submission" date="2023-11" db="EMBL/GenBank/DDBJ databases">
        <authorList>
            <person name="Poullet M."/>
        </authorList>
    </citation>
    <scope>NUCLEOTIDE SEQUENCE</scope>
    <source>
        <strain evidence="1">E1834</strain>
    </source>
</reference>
<dbReference type="Proteomes" id="UP001497535">
    <property type="component" value="Unassembled WGS sequence"/>
</dbReference>
<dbReference type="EMBL" id="CAVMJV010000047">
    <property type="protein sequence ID" value="CAK5082542.1"/>
    <property type="molecule type" value="Genomic_DNA"/>
</dbReference>
<protein>
    <submittedName>
        <fullName evidence="1">Uncharacterized protein</fullName>
    </submittedName>
</protein>
<organism evidence="1 2">
    <name type="scientific">Meloidogyne enterolobii</name>
    <name type="common">Root-knot nematode worm</name>
    <name type="synonym">Meloidogyne mayaguensis</name>
    <dbReference type="NCBI Taxonomy" id="390850"/>
    <lineage>
        <taxon>Eukaryota</taxon>
        <taxon>Metazoa</taxon>
        <taxon>Ecdysozoa</taxon>
        <taxon>Nematoda</taxon>
        <taxon>Chromadorea</taxon>
        <taxon>Rhabditida</taxon>
        <taxon>Tylenchina</taxon>
        <taxon>Tylenchomorpha</taxon>
        <taxon>Tylenchoidea</taxon>
        <taxon>Meloidogynidae</taxon>
        <taxon>Meloidogyninae</taxon>
        <taxon>Meloidogyne</taxon>
    </lineage>
</organism>
<name>A0ACB0ZTR3_MELEN</name>
<gene>
    <name evidence="1" type="ORF">MENTE1834_LOCUS29833</name>
</gene>
<sequence>MFCLCFSPSLVFLFFLYVSHVVLIFSCLFLYFKYFSFNVFVLNFCTCFCLFISSLFFFSKIVCFVFLTV</sequence>
<evidence type="ECO:0000313" key="2">
    <source>
        <dbReference type="Proteomes" id="UP001497535"/>
    </source>
</evidence>
<keyword evidence="2" id="KW-1185">Reference proteome</keyword>
<comment type="caution">
    <text evidence="1">The sequence shown here is derived from an EMBL/GenBank/DDBJ whole genome shotgun (WGS) entry which is preliminary data.</text>
</comment>